<keyword evidence="1" id="KW-0812">Transmembrane</keyword>
<dbReference type="AlphaFoldDB" id="A0AA46TK67"/>
<accession>A0AA46TK67</accession>
<keyword evidence="1" id="KW-1133">Transmembrane helix</keyword>
<dbReference type="Pfam" id="PF14155">
    <property type="entry name" value="DUF4307"/>
    <property type="match status" value="1"/>
</dbReference>
<name>A0AA46TK67_9ACTN</name>
<gene>
    <name evidence="2" type="ORF">L0C25_04790</name>
</gene>
<dbReference type="KEGG" id="sgrg:L0C25_04790"/>
<organism evidence="2 3">
    <name type="scientific">Solicola gregarius</name>
    <dbReference type="NCBI Taxonomy" id="2908642"/>
    <lineage>
        <taxon>Bacteria</taxon>
        <taxon>Bacillati</taxon>
        <taxon>Actinomycetota</taxon>
        <taxon>Actinomycetes</taxon>
        <taxon>Propionibacteriales</taxon>
        <taxon>Nocardioidaceae</taxon>
        <taxon>Solicola</taxon>
    </lineage>
</organism>
<proteinExistence type="predicted"/>
<dbReference type="RefSeq" id="WP_271635291.1">
    <property type="nucleotide sequence ID" value="NZ_CP094970.1"/>
</dbReference>
<keyword evidence="3" id="KW-1185">Reference proteome</keyword>
<evidence type="ECO:0000313" key="3">
    <source>
        <dbReference type="Proteomes" id="UP001164390"/>
    </source>
</evidence>
<evidence type="ECO:0000313" key="2">
    <source>
        <dbReference type="EMBL" id="UYM06394.1"/>
    </source>
</evidence>
<dbReference type="Proteomes" id="UP001164390">
    <property type="component" value="Chromosome"/>
</dbReference>
<evidence type="ECO:0000256" key="1">
    <source>
        <dbReference type="SAM" id="Phobius"/>
    </source>
</evidence>
<dbReference type="InterPro" id="IPR025443">
    <property type="entry name" value="DUF4307"/>
</dbReference>
<feature type="transmembrane region" description="Helical" evidence="1">
    <location>
        <begin position="20"/>
        <end position="40"/>
    </location>
</feature>
<reference evidence="2" key="1">
    <citation type="submission" date="2022-01" db="EMBL/GenBank/DDBJ databases">
        <title>Nocardioidaceae gen. sp. A5X3R13.</title>
        <authorList>
            <person name="Lopez Marin M.A."/>
            <person name="Uhlik O."/>
        </authorList>
    </citation>
    <scope>NUCLEOTIDE SEQUENCE</scope>
    <source>
        <strain evidence="2">A5X3R13</strain>
    </source>
</reference>
<protein>
    <submittedName>
        <fullName evidence="2">DUF4307 domain-containing protein</fullName>
    </submittedName>
</protein>
<keyword evidence="1" id="KW-0472">Membrane</keyword>
<dbReference type="EMBL" id="CP094970">
    <property type="protein sequence ID" value="UYM06394.1"/>
    <property type="molecule type" value="Genomic_DNA"/>
</dbReference>
<sequence length="128" mass="14098">MTNDVLERRYGATRTRRWPVITAASVLGVVALAWVTWVALDQDRPLSYQLSGYDVVSDTQTVLTIELNRDDGHAVECEIYAQADDHSIVGERTVSVPAGESGTVRVDEPIKTERRAVNGVLRTCRLAG</sequence>